<keyword evidence="2" id="KW-0472">Membrane</keyword>
<dbReference type="EMBL" id="JQBL01000058">
    <property type="protein sequence ID" value="KRN47249.1"/>
    <property type="molecule type" value="Genomic_DNA"/>
</dbReference>
<feature type="transmembrane region" description="Helical" evidence="2">
    <location>
        <begin position="190"/>
        <end position="207"/>
    </location>
</feature>
<dbReference type="Pfam" id="PF25302">
    <property type="entry name" value="NADase_transloc"/>
    <property type="match status" value="1"/>
</dbReference>
<feature type="region of interest" description="Disordered" evidence="1">
    <location>
        <begin position="28"/>
        <end position="66"/>
    </location>
</feature>
<feature type="compositionally biased region" description="Basic and acidic residues" evidence="1">
    <location>
        <begin position="28"/>
        <end position="45"/>
    </location>
</feature>
<evidence type="ECO:0000313" key="4">
    <source>
        <dbReference type="EMBL" id="KRN47249.1"/>
    </source>
</evidence>
<keyword evidence="5" id="KW-1185">Reference proteome</keyword>
<proteinExistence type="predicted"/>
<reference evidence="4 5" key="1">
    <citation type="journal article" date="2015" name="Genome Announc.">
        <title>Expanding the biotechnology potential of lactobacilli through comparative genomics of 213 strains and associated genera.</title>
        <authorList>
            <person name="Sun Z."/>
            <person name="Harris H.M."/>
            <person name="McCann A."/>
            <person name="Guo C."/>
            <person name="Argimon S."/>
            <person name="Zhang W."/>
            <person name="Yang X."/>
            <person name="Jeffery I.B."/>
            <person name="Cooney J.C."/>
            <person name="Kagawa T.F."/>
            <person name="Liu W."/>
            <person name="Song Y."/>
            <person name="Salvetti E."/>
            <person name="Wrobel A."/>
            <person name="Rasinkangas P."/>
            <person name="Parkhill J."/>
            <person name="Rea M.C."/>
            <person name="O'Sullivan O."/>
            <person name="Ritari J."/>
            <person name="Douillard F.P."/>
            <person name="Paul Ross R."/>
            <person name="Yang R."/>
            <person name="Briner A.E."/>
            <person name="Felis G.E."/>
            <person name="de Vos W.M."/>
            <person name="Barrangou R."/>
            <person name="Klaenhammer T.R."/>
            <person name="Caufield P.W."/>
            <person name="Cui Y."/>
            <person name="Zhang H."/>
            <person name="O'Toole P.W."/>
        </authorList>
    </citation>
    <scope>NUCLEOTIDE SEQUENCE [LARGE SCALE GENOMIC DNA]</scope>
    <source>
        <strain evidence="4 5">DSM 20405</strain>
    </source>
</reference>
<feature type="domain" description="NAD glycohydrolase translocation F5/8 type C" evidence="3">
    <location>
        <begin position="236"/>
        <end position="371"/>
    </location>
</feature>
<dbReference type="RefSeq" id="WP_031590087.1">
    <property type="nucleotide sequence ID" value="NZ_JQBL01000058.1"/>
</dbReference>
<protein>
    <recommendedName>
        <fullName evidence="3">NAD glycohydrolase translocation F5/8 type C domain-containing protein</fullName>
    </recommendedName>
</protein>
<evidence type="ECO:0000313" key="5">
    <source>
        <dbReference type="Proteomes" id="UP000051841"/>
    </source>
</evidence>
<keyword evidence="2" id="KW-0812">Transmembrane</keyword>
<dbReference type="AlphaFoldDB" id="A0A0R2H339"/>
<dbReference type="SUPFAM" id="SSF49785">
    <property type="entry name" value="Galactose-binding domain-like"/>
    <property type="match status" value="1"/>
</dbReference>
<dbReference type="NCBIfam" id="NF047619">
    <property type="entry name" value="NADase_discoid"/>
    <property type="match status" value="1"/>
</dbReference>
<keyword evidence="2" id="KW-1133">Transmembrane helix</keyword>
<gene>
    <name evidence="4" type="ORF">IV49_GL001748</name>
</gene>
<sequence>MKCPHCGYENPDWLKFCEQCDQPLDLSPRIKKEKKEAKVEEEKPAQRFSFDDEDSTETVGKRSKKVPLKEKVKEKMPLKKEEEEESLGDRFINWRNKIVTKLNGDDEEIEDEFVDEEEIYEEEPIEETPVEEIPVEETKEVKQDTILRPYGQVFSFDDDTTVIKEPIVEEEEEIPHESFEIKKKIDFKRIIIAIIAVCVVFALVFFVKSQFSSKSDTSTTTNTNTNTTNTVKNITVSSATATSVLNDSSSYKASNAIDGDPTTAWNEGVRGDGIGESITFKFDEKTDVKAAKIYNGYCKNETIYYKNNRLKEVTFIFDDSSESVTLDDSFNVEQKISFAKTHRTKKVTIRIESVYKGRSFRDTCLSDVSFQG</sequence>
<evidence type="ECO:0000256" key="1">
    <source>
        <dbReference type="SAM" id="MobiDB-lite"/>
    </source>
</evidence>
<comment type="caution">
    <text evidence="4">The sequence shown here is derived from an EMBL/GenBank/DDBJ whole genome shotgun (WGS) entry which is preliminary data.</text>
</comment>
<dbReference type="InterPro" id="IPR057561">
    <property type="entry name" value="NADase_transloc"/>
</dbReference>
<evidence type="ECO:0000256" key="2">
    <source>
        <dbReference type="SAM" id="Phobius"/>
    </source>
</evidence>
<dbReference type="InterPro" id="IPR008979">
    <property type="entry name" value="Galactose-bd-like_sf"/>
</dbReference>
<dbReference type="Proteomes" id="UP000051841">
    <property type="component" value="Unassembled WGS sequence"/>
</dbReference>
<dbReference type="Gene3D" id="2.60.120.260">
    <property type="entry name" value="Galactose-binding domain-like"/>
    <property type="match status" value="1"/>
</dbReference>
<name>A0A0R2H339_9FIRM</name>
<organism evidence="4 5">
    <name type="scientific">Kandleria vitulina DSM 20405</name>
    <dbReference type="NCBI Taxonomy" id="1410657"/>
    <lineage>
        <taxon>Bacteria</taxon>
        <taxon>Bacillati</taxon>
        <taxon>Bacillota</taxon>
        <taxon>Erysipelotrichia</taxon>
        <taxon>Erysipelotrichales</taxon>
        <taxon>Coprobacillaceae</taxon>
        <taxon>Kandleria</taxon>
    </lineage>
</organism>
<evidence type="ECO:0000259" key="3">
    <source>
        <dbReference type="Pfam" id="PF25302"/>
    </source>
</evidence>
<accession>A0A0R2H339</accession>
<dbReference type="PATRIC" id="fig|1410657.5.peg.1803"/>